<dbReference type="Proteomes" id="UP001054857">
    <property type="component" value="Unassembled WGS sequence"/>
</dbReference>
<protein>
    <submittedName>
        <fullName evidence="2">Uncharacterized protein</fullName>
    </submittedName>
</protein>
<dbReference type="Gene3D" id="2.40.50.140">
    <property type="entry name" value="Nucleic acid-binding proteins"/>
    <property type="match status" value="1"/>
</dbReference>
<keyword evidence="3" id="KW-1185">Reference proteome</keyword>
<evidence type="ECO:0000313" key="2">
    <source>
        <dbReference type="EMBL" id="GFR49230.1"/>
    </source>
</evidence>
<evidence type="ECO:0000313" key="3">
    <source>
        <dbReference type="Proteomes" id="UP001054857"/>
    </source>
</evidence>
<name>A0AAD3DW78_9CHLO</name>
<feature type="region of interest" description="Disordered" evidence="1">
    <location>
        <begin position="132"/>
        <end position="155"/>
    </location>
</feature>
<reference evidence="2 3" key="1">
    <citation type="journal article" date="2021" name="Sci. Rep.">
        <title>Genome sequencing of the multicellular alga Astrephomene provides insights into convergent evolution of germ-soma differentiation.</title>
        <authorList>
            <person name="Yamashita S."/>
            <person name="Yamamoto K."/>
            <person name="Matsuzaki R."/>
            <person name="Suzuki S."/>
            <person name="Yamaguchi H."/>
            <person name="Hirooka S."/>
            <person name="Minakuchi Y."/>
            <person name="Miyagishima S."/>
            <person name="Kawachi M."/>
            <person name="Toyoda A."/>
            <person name="Nozaki H."/>
        </authorList>
    </citation>
    <scope>NUCLEOTIDE SEQUENCE [LARGE SCALE GENOMIC DNA]</scope>
    <source>
        <strain evidence="2 3">NIES-4017</strain>
    </source>
</reference>
<sequence>MFPPLSTSLVFATPSCANNHVCCHQAPYRTSPTTSRRPRQKVQNSSWIGVSKGLGPATLPVRSQGHVVNADESSFEVTDGTGPPITVCSRSSANQRLQGQYVLVVGKLGFKRASKKDEAALRGLQEEESQRAGSTCSLASAATTASLSGPSGPAKRRKEWQLSCQKVRPLCGDPQRRAELWQREVAFLHEAVYPRLGAAGGGGVM</sequence>
<feature type="compositionally biased region" description="Low complexity" evidence="1">
    <location>
        <begin position="132"/>
        <end position="152"/>
    </location>
</feature>
<proteinExistence type="predicted"/>
<dbReference type="AlphaFoldDB" id="A0AAD3DW78"/>
<accession>A0AAD3DW78</accession>
<dbReference type="InterPro" id="IPR012340">
    <property type="entry name" value="NA-bd_OB-fold"/>
</dbReference>
<dbReference type="EMBL" id="BMAR01000028">
    <property type="protein sequence ID" value="GFR49230.1"/>
    <property type="molecule type" value="Genomic_DNA"/>
</dbReference>
<gene>
    <name evidence="2" type="ORF">Agub_g11229</name>
</gene>
<organism evidence="2 3">
    <name type="scientific">Astrephomene gubernaculifera</name>
    <dbReference type="NCBI Taxonomy" id="47775"/>
    <lineage>
        <taxon>Eukaryota</taxon>
        <taxon>Viridiplantae</taxon>
        <taxon>Chlorophyta</taxon>
        <taxon>core chlorophytes</taxon>
        <taxon>Chlorophyceae</taxon>
        <taxon>CS clade</taxon>
        <taxon>Chlamydomonadales</taxon>
        <taxon>Astrephomenaceae</taxon>
        <taxon>Astrephomene</taxon>
    </lineage>
</organism>
<comment type="caution">
    <text evidence="2">The sequence shown here is derived from an EMBL/GenBank/DDBJ whole genome shotgun (WGS) entry which is preliminary data.</text>
</comment>
<evidence type="ECO:0000256" key="1">
    <source>
        <dbReference type="SAM" id="MobiDB-lite"/>
    </source>
</evidence>